<dbReference type="STRING" id="869279.SE15_03295"/>
<comment type="caution">
    <text evidence="2">The sequence shown here is derived from an EMBL/GenBank/DDBJ whole genome shotgun (WGS) entry which is preliminary data.</text>
</comment>
<sequence length="73" mass="8072">MKRTLIALIAGALLYVLFGVDLETLFNLNGDAVLLGVAGALALGFLGYLVWAAIYLVRDYPIDRRLNEYVRRG</sequence>
<keyword evidence="3" id="KW-1185">Reference proteome</keyword>
<evidence type="ECO:0000313" key="3">
    <source>
        <dbReference type="Proteomes" id="UP000050544"/>
    </source>
</evidence>
<dbReference type="RefSeq" id="WP_054520665.1">
    <property type="nucleotide sequence ID" value="NZ_LGKO01000002.1"/>
</dbReference>
<keyword evidence="1" id="KW-1133">Transmembrane helix</keyword>
<dbReference type="AlphaFoldDB" id="A0A0P6XXE2"/>
<evidence type="ECO:0000256" key="1">
    <source>
        <dbReference type="SAM" id="Phobius"/>
    </source>
</evidence>
<proteinExistence type="predicted"/>
<keyword evidence="1" id="KW-0472">Membrane</keyword>
<evidence type="ECO:0000313" key="2">
    <source>
        <dbReference type="EMBL" id="KPL84200.1"/>
    </source>
</evidence>
<organism evidence="2 3">
    <name type="scientific">Thermanaerothrix daxensis</name>
    <dbReference type="NCBI Taxonomy" id="869279"/>
    <lineage>
        <taxon>Bacteria</taxon>
        <taxon>Bacillati</taxon>
        <taxon>Chloroflexota</taxon>
        <taxon>Anaerolineae</taxon>
        <taxon>Anaerolineales</taxon>
        <taxon>Anaerolineaceae</taxon>
        <taxon>Thermanaerothrix</taxon>
    </lineage>
</organism>
<keyword evidence="1" id="KW-0812">Transmembrane</keyword>
<dbReference type="Proteomes" id="UP000050544">
    <property type="component" value="Unassembled WGS sequence"/>
</dbReference>
<dbReference type="EMBL" id="LGKO01000002">
    <property type="protein sequence ID" value="KPL84200.1"/>
    <property type="molecule type" value="Genomic_DNA"/>
</dbReference>
<name>A0A0P6XXE2_9CHLR</name>
<protein>
    <submittedName>
        <fullName evidence="2">Uncharacterized protein</fullName>
    </submittedName>
</protein>
<accession>A0A0P6XXE2</accession>
<reference evidence="2 3" key="1">
    <citation type="submission" date="2015-07" db="EMBL/GenBank/DDBJ databases">
        <title>Whole genome sequence of Thermanaerothrix daxensis DSM 23592.</title>
        <authorList>
            <person name="Hemp J."/>
            <person name="Ward L.M."/>
            <person name="Pace L.A."/>
            <person name="Fischer W.W."/>
        </authorList>
    </citation>
    <scope>NUCLEOTIDE SEQUENCE [LARGE SCALE GENOMIC DNA]</scope>
    <source>
        <strain evidence="2 3">GNS-1</strain>
    </source>
</reference>
<gene>
    <name evidence="2" type="ORF">SE15_03295</name>
</gene>
<feature type="transmembrane region" description="Helical" evidence="1">
    <location>
        <begin position="35"/>
        <end position="57"/>
    </location>
</feature>